<organism evidence="3 4">
    <name type="scientific">Heligmosomoides polygyrus</name>
    <name type="common">Parasitic roundworm</name>
    <dbReference type="NCBI Taxonomy" id="6339"/>
    <lineage>
        <taxon>Eukaryota</taxon>
        <taxon>Metazoa</taxon>
        <taxon>Ecdysozoa</taxon>
        <taxon>Nematoda</taxon>
        <taxon>Chromadorea</taxon>
        <taxon>Rhabditida</taxon>
        <taxon>Rhabditina</taxon>
        <taxon>Rhabditomorpha</taxon>
        <taxon>Strongyloidea</taxon>
        <taxon>Heligmosomidae</taxon>
        <taxon>Heligmosomoides</taxon>
    </lineage>
</organism>
<accession>A0A183FB96</accession>
<dbReference type="WBParaSite" id="HPBE_0000343801-mRNA-1">
    <property type="protein sequence ID" value="HPBE_0000343801-mRNA-1"/>
    <property type="gene ID" value="HPBE_0000343801"/>
</dbReference>
<reference evidence="2 3" key="1">
    <citation type="submission" date="2018-11" db="EMBL/GenBank/DDBJ databases">
        <authorList>
            <consortium name="Pathogen Informatics"/>
        </authorList>
    </citation>
    <scope>NUCLEOTIDE SEQUENCE [LARGE SCALE GENOMIC DNA]</scope>
</reference>
<evidence type="ECO:0000256" key="1">
    <source>
        <dbReference type="SAM" id="MobiDB-lite"/>
    </source>
</evidence>
<dbReference type="Proteomes" id="UP000050761">
    <property type="component" value="Unassembled WGS sequence"/>
</dbReference>
<protein>
    <submittedName>
        <fullName evidence="4">Fe2OG dioxygenase domain-containing protein</fullName>
    </submittedName>
</protein>
<proteinExistence type="predicted"/>
<name>A0A183FB96_HELPZ</name>
<feature type="region of interest" description="Disordered" evidence="1">
    <location>
        <begin position="95"/>
        <end position="123"/>
    </location>
</feature>
<dbReference type="AlphaFoldDB" id="A0A183FB96"/>
<accession>A0A3P7UIR7</accession>
<dbReference type="EMBL" id="UZAH01009017">
    <property type="protein sequence ID" value="VDO35010.1"/>
    <property type="molecule type" value="Genomic_DNA"/>
</dbReference>
<evidence type="ECO:0000313" key="2">
    <source>
        <dbReference type="EMBL" id="VDO35010.1"/>
    </source>
</evidence>
<feature type="compositionally biased region" description="Acidic residues" evidence="1">
    <location>
        <begin position="102"/>
        <end position="115"/>
    </location>
</feature>
<evidence type="ECO:0000313" key="4">
    <source>
        <dbReference type="WBParaSite" id="HPBE_0000343801-mRNA-1"/>
    </source>
</evidence>
<evidence type="ECO:0000313" key="3">
    <source>
        <dbReference type="Proteomes" id="UP000050761"/>
    </source>
</evidence>
<gene>
    <name evidence="2" type="ORF">HPBE_LOCUS3439</name>
</gene>
<reference evidence="4" key="2">
    <citation type="submission" date="2019-09" db="UniProtKB">
        <authorList>
            <consortium name="WormBaseParasite"/>
        </authorList>
    </citation>
    <scope>IDENTIFICATION</scope>
</reference>
<sequence length="147" mass="16213">MSNVRNALVLEEGSTIYMPSGLHRVIKLSDGSFCAVPIGSPEEELGRISRFDSATLPEHRSETAETVVYEVCDNYDNEGGTIMGLTSYMSHQLEVTNQPSSSDDEEEDRPMDEEPGIPQLQSSEIGGKLESTCFIRFYADDPSLCII</sequence>
<keyword evidence="3" id="KW-1185">Reference proteome</keyword>